<evidence type="ECO:0000256" key="11">
    <source>
        <dbReference type="ARBA" id="ARBA00023303"/>
    </source>
</evidence>
<evidence type="ECO:0000256" key="1">
    <source>
        <dbReference type="ARBA" id="ARBA00004141"/>
    </source>
</evidence>
<evidence type="ECO:0000256" key="12">
    <source>
        <dbReference type="RuleBase" id="RU000679"/>
    </source>
</evidence>
<feature type="transmembrane region" description="Helical" evidence="13">
    <location>
        <begin position="306"/>
        <end position="326"/>
    </location>
</feature>
<dbReference type="Pfam" id="PF01553">
    <property type="entry name" value="Acyltransferase"/>
    <property type="match status" value="1"/>
</dbReference>
<dbReference type="GO" id="GO:0005272">
    <property type="term" value="F:sodium channel activity"/>
    <property type="evidence" value="ECO:0007669"/>
    <property type="project" value="UniProtKB-KW"/>
</dbReference>
<dbReference type="CDD" id="cd07990">
    <property type="entry name" value="LPLAT_LCLAT1-like"/>
    <property type="match status" value="1"/>
</dbReference>
<dbReference type="AlphaFoldDB" id="A0A9J6BN39"/>
<dbReference type="GO" id="GO:0016020">
    <property type="term" value="C:membrane"/>
    <property type="evidence" value="ECO:0007669"/>
    <property type="project" value="UniProtKB-SubCell"/>
</dbReference>
<comment type="similarity">
    <text evidence="2 12">Belongs to the amiloride-sensitive sodium channel (TC 1.A.6) family.</text>
</comment>
<comment type="subcellular location">
    <subcellularLocation>
        <location evidence="1">Membrane</location>
        <topology evidence="1">Multi-pass membrane protein</topology>
    </subcellularLocation>
</comment>
<evidence type="ECO:0000256" key="8">
    <source>
        <dbReference type="ARBA" id="ARBA00023065"/>
    </source>
</evidence>
<gene>
    <name evidence="15" type="ORF">PVAND_001317</name>
</gene>
<evidence type="ECO:0000256" key="3">
    <source>
        <dbReference type="ARBA" id="ARBA00022448"/>
    </source>
</evidence>
<dbReference type="Pfam" id="PF00858">
    <property type="entry name" value="ASC"/>
    <property type="match status" value="2"/>
</dbReference>
<proteinExistence type="inferred from homology"/>
<dbReference type="InterPro" id="IPR001873">
    <property type="entry name" value="ENaC"/>
</dbReference>
<protein>
    <recommendedName>
        <fullName evidence="14">Phospholipid/glycerol acyltransferase domain-containing protein</fullName>
    </recommendedName>
</protein>
<keyword evidence="5 12" id="KW-0812">Transmembrane</keyword>
<keyword evidence="10 12" id="KW-0739">Sodium transport</keyword>
<keyword evidence="9 13" id="KW-0472">Membrane</keyword>
<dbReference type="GO" id="GO:0012505">
    <property type="term" value="C:endomembrane system"/>
    <property type="evidence" value="ECO:0007669"/>
    <property type="project" value="TreeGrafter"/>
</dbReference>
<dbReference type="PANTHER" id="PTHR10983">
    <property type="entry name" value="1-ACYLGLYCEROL-3-PHOSPHATE ACYLTRANSFERASE-RELATED"/>
    <property type="match status" value="1"/>
</dbReference>
<comment type="caution">
    <text evidence="15">The sequence shown here is derived from an EMBL/GenBank/DDBJ whole genome shotgun (WGS) entry which is preliminary data.</text>
</comment>
<dbReference type="OrthoDB" id="189226at2759"/>
<keyword evidence="6 13" id="KW-1133">Transmembrane helix</keyword>
<name>A0A9J6BN39_POLVA</name>
<dbReference type="EMBL" id="JADBJN010000003">
    <property type="protein sequence ID" value="KAG5671103.1"/>
    <property type="molecule type" value="Genomic_DNA"/>
</dbReference>
<evidence type="ECO:0000256" key="10">
    <source>
        <dbReference type="ARBA" id="ARBA00023201"/>
    </source>
</evidence>
<keyword evidence="8 12" id="KW-0406">Ion transport</keyword>
<keyword evidence="16" id="KW-1185">Reference proteome</keyword>
<feature type="domain" description="Phospholipid/glycerol acyltransferase" evidence="14">
    <location>
        <begin position="83"/>
        <end position="178"/>
    </location>
</feature>
<keyword evidence="7" id="KW-0915">Sodium</keyword>
<evidence type="ECO:0000256" key="5">
    <source>
        <dbReference type="ARBA" id="ARBA00022692"/>
    </source>
</evidence>
<keyword evidence="11 12" id="KW-0407">Ion channel</keyword>
<organism evidence="15 16">
    <name type="scientific">Polypedilum vanderplanki</name>
    <name type="common">Sleeping chironomid midge</name>
    <dbReference type="NCBI Taxonomy" id="319348"/>
    <lineage>
        <taxon>Eukaryota</taxon>
        <taxon>Metazoa</taxon>
        <taxon>Ecdysozoa</taxon>
        <taxon>Arthropoda</taxon>
        <taxon>Hexapoda</taxon>
        <taxon>Insecta</taxon>
        <taxon>Pterygota</taxon>
        <taxon>Neoptera</taxon>
        <taxon>Endopterygota</taxon>
        <taxon>Diptera</taxon>
        <taxon>Nematocera</taxon>
        <taxon>Chironomoidea</taxon>
        <taxon>Chironomidae</taxon>
        <taxon>Chironominae</taxon>
        <taxon>Polypedilum</taxon>
        <taxon>Polypedilum</taxon>
    </lineage>
</organism>
<feature type="transmembrane region" description="Helical" evidence="13">
    <location>
        <begin position="12"/>
        <end position="35"/>
    </location>
</feature>
<evidence type="ECO:0000256" key="7">
    <source>
        <dbReference type="ARBA" id="ARBA00023053"/>
    </source>
</evidence>
<keyword evidence="3 12" id="KW-0813">Transport</keyword>
<evidence type="ECO:0000313" key="16">
    <source>
        <dbReference type="Proteomes" id="UP001107558"/>
    </source>
</evidence>
<evidence type="ECO:0000259" key="14">
    <source>
        <dbReference type="Pfam" id="PF01553"/>
    </source>
</evidence>
<dbReference type="Gene3D" id="1.10.287.820">
    <property type="entry name" value="Acid-sensing ion channel domain"/>
    <property type="match status" value="2"/>
</dbReference>
<evidence type="ECO:0000256" key="4">
    <source>
        <dbReference type="ARBA" id="ARBA00022461"/>
    </source>
</evidence>
<evidence type="ECO:0000256" key="6">
    <source>
        <dbReference type="ARBA" id="ARBA00022989"/>
    </source>
</evidence>
<dbReference type="Proteomes" id="UP001107558">
    <property type="component" value="Chromosome 3"/>
</dbReference>
<dbReference type="PANTHER" id="PTHR10983:SF24">
    <property type="entry name" value="1-ACYLGLYCEROL-3-PHOSPHATE O-ACYLTRANSFERASE 3, ISOFORM E-RELATED"/>
    <property type="match status" value="1"/>
</dbReference>
<dbReference type="GO" id="GO:0003841">
    <property type="term" value="F:1-acylglycerol-3-phosphate O-acyltransferase activity"/>
    <property type="evidence" value="ECO:0007669"/>
    <property type="project" value="TreeGrafter"/>
</dbReference>
<sequence>MNYLIEVLLKFTILLVFLATAFATNVIHLILLISVKPFNKRIYFQLVQFNNWTFMAQSVFLYQYWSSSELIFYCKQSDYDALKHKKAFIIANHSDPVNILLMMVTLNHFNRLGNDISYGMTCFKFIPFIGWHIYLAGHILLQKSFTNDKKLIEKRLMEVKDNPNNVWIVLLPEGDQFTIANFSKSVRYALKMRKQPLMHHLTPRHKAFAVTYKELKKLEGYSIVNAHIAYERSPKFSNLLQQKKIQARIYFQCFEFNEIESNFDGIYKLFQQQDELREKFLKFGSFNENGKLKDFKEIKIEKDQRVLVNFLVWAIFWLFFAMRVIIRKFERLNCYFEDERELKFFKVYTKANCQSESMSEFMIKQCGCVEFFMIRNKTTRICLASEKSCYNNARNEFTNQINKCECLDRCNYVKYNLETEIRDIPIRDQNKSTKISRNLVSHRLKHISTSGSAYNLTFLRQQSMIDWFQQQYATWNDEFQVNFTEIRADFEITRTDENLKALTSIERDCYFEKEKKLKYFKLYTQENCVMECIFEYLIDKCKCIHPNHIYGPKHASIEFCQWREVDCIQLEQDRYFQKYGKLLEENCTCLSTCDSLIYHIRKYPTNDENNLIVINVYKNTDQLILYRRFQLFTFSDTVSYVGGLLGLFAGISMFSIIEIFYFFTVRVFFDMIRLIRNQIIKKICLN</sequence>
<reference evidence="15" key="1">
    <citation type="submission" date="2021-03" db="EMBL/GenBank/DDBJ databases">
        <title>Chromosome level genome of the anhydrobiotic midge Polypedilum vanderplanki.</title>
        <authorList>
            <person name="Yoshida Y."/>
            <person name="Kikawada T."/>
            <person name="Gusev O."/>
        </authorList>
    </citation>
    <scope>NUCLEOTIDE SEQUENCE</scope>
    <source>
        <strain evidence="15">NIAS01</strain>
        <tissue evidence="15">Whole body or cell culture</tissue>
    </source>
</reference>
<feature type="transmembrane region" description="Helical" evidence="13">
    <location>
        <begin position="640"/>
        <end position="663"/>
    </location>
</feature>
<evidence type="ECO:0000256" key="9">
    <source>
        <dbReference type="ARBA" id="ARBA00023136"/>
    </source>
</evidence>
<accession>A0A9J6BN39</accession>
<evidence type="ECO:0000256" key="2">
    <source>
        <dbReference type="ARBA" id="ARBA00007193"/>
    </source>
</evidence>
<evidence type="ECO:0000256" key="13">
    <source>
        <dbReference type="SAM" id="Phobius"/>
    </source>
</evidence>
<evidence type="ECO:0000313" key="15">
    <source>
        <dbReference type="EMBL" id="KAG5671103.1"/>
    </source>
</evidence>
<feature type="transmembrane region" description="Helical" evidence="13">
    <location>
        <begin position="116"/>
        <end position="141"/>
    </location>
</feature>
<dbReference type="InterPro" id="IPR002123">
    <property type="entry name" value="Plipid/glycerol_acylTrfase"/>
</dbReference>
<keyword evidence="4 12" id="KW-0894">Sodium channel</keyword>
<dbReference type="Gene3D" id="1.10.287.770">
    <property type="entry name" value="YojJ-like"/>
    <property type="match status" value="1"/>
</dbReference>